<feature type="region of interest" description="Disordered" evidence="1">
    <location>
        <begin position="241"/>
        <end position="331"/>
    </location>
</feature>
<dbReference type="EnsemblMetazoa" id="tetur07g07220.1">
    <property type="protein sequence ID" value="tetur07g07220.1"/>
    <property type="gene ID" value="tetur07g07220"/>
</dbReference>
<evidence type="ECO:0000313" key="4">
    <source>
        <dbReference type="Proteomes" id="UP000015104"/>
    </source>
</evidence>
<dbReference type="Proteomes" id="UP000015104">
    <property type="component" value="Unassembled WGS sequence"/>
</dbReference>
<dbReference type="eggNOG" id="KOG1886">
    <property type="taxonomic scope" value="Eukaryota"/>
</dbReference>
<feature type="domain" description="BAH" evidence="2">
    <location>
        <begin position="554"/>
        <end position="678"/>
    </location>
</feature>
<dbReference type="KEGG" id="tut:107362012"/>
<dbReference type="PANTHER" id="PTHR12505">
    <property type="entry name" value="PHD FINGER TRANSCRIPTION FACTOR"/>
    <property type="match status" value="1"/>
</dbReference>
<reference evidence="3" key="2">
    <citation type="submission" date="2015-06" db="UniProtKB">
        <authorList>
            <consortium name="EnsemblMetazoa"/>
        </authorList>
    </citation>
    <scope>IDENTIFICATION</scope>
</reference>
<dbReference type="InterPro" id="IPR052429">
    <property type="entry name" value="BAH_domain_protein"/>
</dbReference>
<dbReference type="SMART" id="SM00439">
    <property type="entry name" value="BAH"/>
    <property type="match status" value="1"/>
</dbReference>
<feature type="compositionally biased region" description="Low complexity" evidence="1">
    <location>
        <begin position="296"/>
        <end position="318"/>
    </location>
</feature>
<feature type="compositionally biased region" description="Low complexity" evidence="1">
    <location>
        <begin position="407"/>
        <end position="445"/>
    </location>
</feature>
<dbReference type="GO" id="GO:0003682">
    <property type="term" value="F:chromatin binding"/>
    <property type="evidence" value="ECO:0007669"/>
    <property type="project" value="InterPro"/>
</dbReference>
<feature type="region of interest" description="Disordered" evidence="1">
    <location>
        <begin position="475"/>
        <end position="515"/>
    </location>
</feature>
<feature type="region of interest" description="Disordered" evidence="1">
    <location>
        <begin position="391"/>
        <end position="447"/>
    </location>
</feature>
<evidence type="ECO:0000259" key="2">
    <source>
        <dbReference type="PROSITE" id="PS51038"/>
    </source>
</evidence>
<protein>
    <recommendedName>
        <fullName evidence="2">BAH domain-containing protein</fullName>
    </recommendedName>
</protein>
<reference evidence="4" key="1">
    <citation type="submission" date="2011-08" db="EMBL/GenBank/DDBJ databases">
        <authorList>
            <person name="Rombauts S."/>
        </authorList>
    </citation>
    <scope>NUCLEOTIDE SEQUENCE</scope>
    <source>
        <strain evidence="4">London</strain>
    </source>
</reference>
<dbReference type="InterPro" id="IPR001025">
    <property type="entry name" value="BAH_dom"/>
</dbReference>
<dbReference type="AlphaFoldDB" id="T1KA45"/>
<proteinExistence type="predicted"/>
<keyword evidence="4" id="KW-1185">Reference proteome</keyword>
<dbReference type="HOGENOM" id="CLU_401895_0_0_1"/>
<gene>
    <name evidence="3" type="primary">107362012</name>
</gene>
<dbReference type="PANTHER" id="PTHR12505:SF24">
    <property type="entry name" value="PROTEIN WINGED EYE"/>
    <property type="match status" value="1"/>
</dbReference>
<dbReference type="OMA" id="KMQINND"/>
<evidence type="ECO:0000256" key="1">
    <source>
        <dbReference type="SAM" id="MobiDB-lite"/>
    </source>
</evidence>
<dbReference type="EMBL" id="CAEY01001894">
    <property type="status" value="NOT_ANNOTATED_CDS"/>
    <property type="molecule type" value="Genomic_DNA"/>
</dbReference>
<dbReference type="InterPro" id="IPR043151">
    <property type="entry name" value="BAH_sf"/>
</dbReference>
<dbReference type="Gene3D" id="2.30.30.490">
    <property type="match status" value="1"/>
</dbReference>
<organism evidence="3 4">
    <name type="scientific">Tetranychus urticae</name>
    <name type="common">Two-spotted spider mite</name>
    <dbReference type="NCBI Taxonomy" id="32264"/>
    <lineage>
        <taxon>Eukaryota</taxon>
        <taxon>Metazoa</taxon>
        <taxon>Ecdysozoa</taxon>
        <taxon>Arthropoda</taxon>
        <taxon>Chelicerata</taxon>
        <taxon>Arachnida</taxon>
        <taxon>Acari</taxon>
        <taxon>Acariformes</taxon>
        <taxon>Trombidiformes</taxon>
        <taxon>Prostigmata</taxon>
        <taxon>Eleutherengona</taxon>
        <taxon>Raphignathae</taxon>
        <taxon>Tetranychoidea</taxon>
        <taxon>Tetranychidae</taxon>
        <taxon>Tetranychus</taxon>
    </lineage>
</organism>
<dbReference type="OrthoDB" id="6426227at2759"/>
<evidence type="ECO:0000313" key="3">
    <source>
        <dbReference type="EnsemblMetazoa" id="tetur07g07220.1"/>
    </source>
</evidence>
<dbReference type="Pfam" id="PF01426">
    <property type="entry name" value="BAH"/>
    <property type="match status" value="1"/>
</dbReference>
<dbReference type="PROSITE" id="PS51038">
    <property type="entry name" value="BAH"/>
    <property type="match status" value="1"/>
</dbReference>
<sequence>MWRPWRKSCGNETNVRSYVPCEQCESSLSMNTYTTLTPSNAISVGNETLLHRTPLIQEQSEALTIKSDCASLSDDEITGSDTYRSRYYYDSPISGSPPPPSIYYPLERPYLINSEFTSQAIPTLPVASPEVINFIKQRDLDRLVDRIESYNCNDNTINSFVPRTMVDNETTEPFIPTEDDVPNKQSSISCCDGLTLLSALAEQRALEEESRLEYDRCYSSYPYTEYKPTSLLTPPVSLARKINSEPPERMQSVERPISTSSTDCNFKEDSWSDEPTFEPQSNSPIPTTSPPPPPSSIDLPPITTPSSNSETNDSSSVTPSESNTDKIKNDKVLMKDLIPAIDLPLKKRNRQSSSSSSNEYNFTRRSERLFVLESYFLCGIKPPDARRELFEKTPSKSKKATQKESKPNSSPSSTQSSTTPSSSSTTPSNHNTSTSPSNSSSLNKSCQQAEAVINNKCDYKSEETKVKRKKRNLFDNMNVENDSSIKPVKNVNKSRYTKNTKKPNNTSNKDYDSDSDNSAFINEEWNWSGPVIKKVTGKCKAKKTYYNEITRGKEVIRVGDCAVFISKTKSTLPYVGRIDSMWQSSNGSMIVRLKWFYHPEETKSQPNLKDLRGALFESAHFDQNDVRTILHKCSVLPWEEYQCCLKENPEQLNSNSPPKLYYLAGYYDAVTGKVQCAPEIPMKEA</sequence>
<feature type="compositionally biased region" description="Basic and acidic residues" evidence="1">
    <location>
        <begin position="242"/>
        <end position="252"/>
    </location>
</feature>
<name>T1KA45_TETUR</name>
<accession>T1KA45</accession>